<dbReference type="RefSeq" id="WP_048455345.1">
    <property type="nucleotide sequence ID" value="NZ_BAABBU010000006.1"/>
</dbReference>
<protein>
    <submittedName>
        <fullName evidence="1">Uncharacterized protein</fullName>
    </submittedName>
</protein>
<dbReference type="EMBL" id="BAABBU010000006">
    <property type="protein sequence ID" value="GAA4129428.1"/>
    <property type="molecule type" value="Genomic_DNA"/>
</dbReference>
<name>A0ABP7Y1P2_9ACTN</name>
<comment type="caution">
    <text evidence="1">The sequence shown here is derived from an EMBL/GenBank/DDBJ whole genome shotgun (WGS) entry which is preliminary data.</text>
</comment>
<evidence type="ECO:0000313" key="1">
    <source>
        <dbReference type="EMBL" id="GAA4129428.1"/>
    </source>
</evidence>
<proteinExistence type="predicted"/>
<keyword evidence="2" id="KW-1185">Reference proteome</keyword>
<organism evidence="1 2">
    <name type="scientific">Streptomyces tunisiensis</name>
    <dbReference type="NCBI Taxonomy" id="948699"/>
    <lineage>
        <taxon>Bacteria</taxon>
        <taxon>Bacillati</taxon>
        <taxon>Actinomycetota</taxon>
        <taxon>Actinomycetes</taxon>
        <taxon>Kitasatosporales</taxon>
        <taxon>Streptomycetaceae</taxon>
        <taxon>Streptomyces</taxon>
    </lineage>
</organism>
<dbReference type="Proteomes" id="UP001501845">
    <property type="component" value="Unassembled WGS sequence"/>
</dbReference>
<accession>A0ABP7Y1P2</accession>
<gene>
    <name evidence="1" type="ORF">GCM10022285_17020</name>
</gene>
<sequence>MTVTDTYGTSTHTAQQLADLLAERLPAIFVERDSHYFGVYFLATFADATRIKVQPNTVPGDDGEDDLLEDDHPDMSVLLIVTAPAEAQLLSTELAAVDGLTRLRTSRS</sequence>
<reference evidence="2" key="1">
    <citation type="journal article" date="2019" name="Int. J. Syst. Evol. Microbiol.">
        <title>The Global Catalogue of Microorganisms (GCM) 10K type strain sequencing project: providing services to taxonomists for standard genome sequencing and annotation.</title>
        <authorList>
            <consortium name="The Broad Institute Genomics Platform"/>
            <consortium name="The Broad Institute Genome Sequencing Center for Infectious Disease"/>
            <person name="Wu L."/>
            <person name="Ma J."/>
        </authorList>
    </citation>
    <scope>NUCLEOTIDE SEQUENCE [LARGE SCALE GENOMIC DNA]</scope>
    <source>
        <strain evidence="2">JCM 17589</strain>
    </source>
</reference>
<evidence type="ECO:0000313" key="2">
    <source>
        <dbReference type="Proteomes" id="UP001501845"/>
    </source>
</evidence>